<keyword evidence="1" id="KW-0802">TPR repeat</keyword>
<dbReference type="Proteomes" id="UP000533639">
    <property type="component" value="Unassembled WGS sequence"/>
</dbReference>
<comment type="caution">
    <text evidence="2">The sequence shown here is derived from an EMBL/GenBank/DDBJ whole genome shotgun (WGS) entry which is preliminary data.</text>
</comment>
<evidence type="ECO:0000313" key="3">
    <source>
        <dbReference type="Proteomes" id="UP000533639"/>
    </source>
</evidence>
<evidence type="ECO:0000313" key="2">
    <source>
        <dbReference type="EMBL" id="CAC9974859.1"/>
    </source>
</evidence>
<protein>
    <recommendedName>
        <fullName evidence="4">Tetratricopeptide repeat protein</fullName>
    </recommendedName>
</protein>
<feature type="repeat" description="TPR" evidence="1">
    <location>
        <begin position="27"/>
        <end position="60"/>
    </location>
</feature>
<name>A0A9N8J287_9FLAO</name>
<accession>A0A9N8J287</accession>
<sequence length="205" mass="23764">MKNYLILIILLFSVKGIAQNASKETFQKNKYELALSYLKKSEYVKALDLFSLASKIKPESEIGQESLKEIDTLKEILRKDVLEKISGTWLVTGDKPIWTIKANEDFKNQKVDKLVEVAQDKILFYEQDRKSKVKTLVKTEDLLYFNDDRSDSLYSAFILSDGRVWDCLLNDDNKVMRAINIGKYGKKGVKKITENNSEVYFIREK</sequence>
<dbReference type="AlphaFoldDB" id="A0A9N8J287"/>
<evidence type="ECO:0000256" key="1">
    <source>
        <dbReference type="PROSITE-ProRule" id="PRU00339"/>
    </source>
</evidence>
<gene>
    <name evidence="2" type="ORF">FLAPXU55_02556</name>
</gene>
<dbReference type="InterPro" id="IPR019734">
    <property type="entry name" value="TPR_rpt"/>
</dbReference>
<proteinExistence type="predicted"/>
<keyword evidence="3" id="KW-1185">Reference proteome</keyword>
<organism evidence="2 3">
    <name type="scientific">Flavobacterium panici</name>
    <dbReference type="NCBI Taxonomy" id="2654843"/>
    <lineage>
        <taxon>Bacteria</taxon>
        <taxon>Pseudomonadati</taxon>
        <taxon>Bacteroidota</taxon>
        <taxon>Flavobacteriia</taxon>
        <taxon>Flavobacteriales</taxon>
        <taxon>Flavobacteriaceae</taxon>
        <taxon>Flavobacterium</taxon>
    </lineage>
</organism>
<dbReference type="EMBL" id="CAIJDE010000044">
    <property type="protein sequence ID" value="CAC9974859.1"/>
    <property type="molecule type" value="Genomic_DNA"/>
</dbReference>
<dbReference type="RefSeq" id="WP_180858065.1">
    <property type="nucleotide sequence ID" value="NZ_CAIJDE010000044.1"/>
</dbReference>
<reference evidence="2 3" key="1">
    <citation type="submission" date="2020-06" db="EMBL/GenBank/DDBJ databases">
        <authorList>
            <person name="Criscuolo A."/>
        </authorList>
    </citation>
    <scope>NUCLEOTIDE SEQUENCE [LARGE SCALE GENOMIC DNA]</scope>
    <source>
        <strain evidence="2">PXU-55</strain>
    </source>
</reference>
<evidence type="ECO:0008006" key="4">
    <source>
        <dbReference type="Google" id="ProtNLM"/>
    </source>
</evidence>
<dbReference type="PROSITE" id="PS50005">
    <property type="entry name" value="TPR"/>
    <property type="match status" value="1"/>
</dbReference>